<protein>
    <submittedName>
        <fullName evidence="1">Uncharacterized protein</fullName>
    </submittedName>
</protein>
<gene>
    <name evidence="1" type="ORF">BpHYR1_053131</name>
</gene>
<evidence type="ECO:0000313" key="1">
    <source>
        <dbReference type="EMBL" id="RNA09660.1"/>
    </source>
</evidence>
<accession>A0A3M7QE45</accession>
<proteinExistence type="predicted"/>
<dbReference type="EMBL" id="REGN01006407">
    <property type="protein sequence ID" value="RNA09660.1"/>
    <property type="molecule type" value="Genomic_DNA"/>
</dbReference>
<organism evidence="1 2">
    <name type="scientific">Brachionus plicatilis</name>
    <name type="common">Marine rotifer</name>
    <name type="synonym">Brachionus muelleri</name>
    <dbReference type="NCBI Taxonomy" id="10195"/>
    <lineage>
        <taxon>Eukaryota</taxon>
        <taxon>Metazoa</taxon>
        <taxon>Spiralia</taxon>
        <taxon>Gnathifera</taxon>
        <taxon>Rotifera</taxon>
        <taxon>Eurotatoria</taxon>
        <taxon>Monogononta</taxon>
        <taxon>Pseudotrocha</taxon>
        <taxon>Ploima</taxon>
        <taxon>Brachionidae</taxon>
        <taxon>Brachionus</taxon>
    </lineage>
</organism>
<comment type="caution">
    <text evidence="1">The sequence shown here is derived from an EMBL/GenBank/DDBJ whole genome shotgun (WGS) entry which is preliminary data.</text>
</comment>
<name>A0A3M7QE45_BRAPC</name>
<keyword evidence="2" id="KW-1185">Reference proteome</keyword>
<dbReference type="AlphaFoldDB" id="A0A3M7QE45"/>
<dbReference type="Proteomes" id="UP000276133">
    <property type="component" value="Unassembled WGS sequence"/>
</dbReference>
<sequence length="65" mass="7321">MFSTLKGPSRRDKLKSSMISINEFLANWIIKITLKSELEFSISISFSVSIKSVYLSVEAFNSNVS</sequence>
<reference evidence="1 2" key="1">
    <citation type="journal article" date="2018" name="Sci. Rep.">
        <title>Genomic signatures of local adaptation to the degree of environmental predictability in rotifers.</title>
        <authorList>
            <person name="Franch-Gras L."/>
            <person name="Hahn C."/>
            <person name="Garcia-Roger E.M."/>
            <person name="Carmona M.J."/>
            <person name="Serra M."/>
            <person name="Gomez A."/>
        </authorList>
    </citation>
    <scope>NUCLEOTIDE SEQUENCE [LARGE SCALE GENOMIC DNA]</scope>
    <source>
        <strain evidence="1">HYR1</strain>
    </source>
</reference>
<evidence type="ECO:0000313" key="2">
    <source>
        <dbReference type="Proteomes" id="UP000276133"/>
    </source>
</evidence>